<reference evidence="2" key="1">
    <citation type="journal article" date="2011" name="Nat. Commun.">
        <title>Effector diversification within compartments of the Leptosphaeria maculans genome affected by Repeat-Induced Point mutations.</title>
        <authorList>
            <person name="Rouxel T."/>
            <person name="Grandaubert J."/>
            <person name="Hane J.K."/>
            <person name="Hoede C."/>
            <person name="van de Wouw A.P."/>
            <person name="Couloux A."/>
            <person name="Dominguez V."/>
            <person name="Anthouard V."/>
            <person name="Bally P."/>
            <person name="Bourras S."/>
            <person name="Cozijnsen A.J."/>
            <person name="Ciuffetti L.M."/>
            <person name="Degrave A."/>
            <person name="Dilmaghani A."/>
            <person name="Duret L."/>
            <person name="Fudal I."/>
            <person name="Goodwin S.B."/>
            <person name="Gout L."/>
            <person name="Glaser N."/>
            <person name="Linglin J."/>
            <person name="Kema G.H.J."/>
            <person name="Lapalu N."/>
            <person name="Lawrence C.B."/>
            <person name="May K."/>
            <person name="Meyer M."/>
            <person name="Ollivier B."/>
            <person name="Poulain J."/>
            <person name="Schoch C.L."/>
            <person name="Simon A."/>
            <person name="Spatafora J.W."/>
            <person name="Stachowiak A."/>
            <person name="Turgeon B.G."/>
            <person name="Tyler B.M."/>
            <person name="Vincent D."/>
            <person name="Weissenbach J."/>
            <person name="Amselem J."/>
            <person name="Quesneville H."/>
            <person name="Oliver R.P."/>
            <person name="Wincker P."/>
            <person name="Balesdent M.-H."/>
            <person name="Howlett B.J."/>
        </authorList>
    </citation>
    <scope>NUCLEOTIDE SEQUENCE [LARGE SCALE GENOMIC DNA]</scope>
    <source>
        <strain evidence="2">JN3 / isolate v23.1.3 / race Av1-4-5-6-7-8</strain>
    </source>
</reference>
<dbReference type="EMBL" id="FP929136">
    <property type="protein sequence ID" value="CBX99497.1"/>
    <property type="molecule type" value="Genomic_DNA"/>
</dbReference>
<protein>
    <submittedName>
        <fullName evidence="1">Uncharacterized protein</fullName>
    </submittedName>
</protein>
<dbReference type="InParanoid" id="E5A7A2"/>
<accession>E5A7A2</accession>
<evidence type="ECO:0000313" key="1">
    <source>
        <dbReference type="EMBL" id="CBX99497.1"/>
    </source>
</evidence>
<dbReference type="AlphaFoldDB" id="E5A7A2"/>
<keyword evidence="2" id="KW-1185">Reference proteome</keyword>
<name>E5A7A2_LEPMJ</name>
<dbReference type="HOGENOM" id="CLU_2347080_0_0_1"/>
<organism evidence="1 2">
    <name type="scientific">Leptosphaeria maculans (strain JN3 / isolate v23.1.3 / race Av1-4-5-6-7-8)</name>
    <name type="common">Blackleg fungus</name>
    <name type="synonym">Phoma lingam</name>
    <dbReference type="NCBI Taxonomy" id="985895"/>
    <lineage>
        <taxon>Eukaryota</taxon>
        <taxon>Fungi</taxon>
        <taxon>Dikarya</taxon>
        <taxon>Ascomycota</taxon>
        <taxon>Pezizomycotina</taxon>
        <taxon>Dothideomycetes</taxon>
        <taxon>Pleosporomycetidae</taxon>
        <taxon>Pleosporales</taxon>
        <taxon>Pleosporineae</taxon>
        <taxon>Leptosphaeriaceae</taxon>
        <taxon>Plenodomus</taxon>
        <taxon>Plenodomus lingam/Leptosphaeria maculans species complex</taxon>
    </lineage>
</organism>
<sequence length="97" mass="10414">MAPPCFRICYPAKQATAYPSPSVGKGPDYQMPDYQRQTVTLWTNQLVFPTVLGSSIAKPENLFSAAATYRTLEAPMAATSSHGGAIAYQSLPLCVSL</sequence>
<dbReference type="Proteomes" id="UP000002668">
    <property type="component" value="Genome"/>
</dbReference>
<dbReference type="VEuPathDB" id="FungiDB:LEMA_uP087360.1"/>
<gene>
    <name evidence="1" type="ORF">LEMA_uP087360.1</name>
</gene>
<evidence type="ECO:0000313" key="2">
    <source>
        <dbReference type="Proteomes" id="UP000002668"/>
    </source>
</evidence>
<proteinExistence type="predicted"/>